<comment type="caution">
    <text evidence="2">The sequence shown here is derived from an EMBL/GenBank/DDBJ whole genome shotgun (WGS) entry which is preliminary data.</text>
</comment>
<gene>
    <name evidence="2" type="ORF">CYCCA115_LOCUS10530</name>
</gene>
<dbReference type="Gene3D" id="3.40.1410.10">
    <property type="entry name" value="Chorismate lyase-like"/>
    <property type="match status" value="1"/>
</dbReference>
<evidence type="ECO:0000313" key="2">
    <source>
        <dbReference type="EMBL" id="CAJ1946386.1"/>
    </source>
</evidence>
<evidence type="ECO:0000313" key="3">
    <source>
        <dbReference type="Proteomes" id="UP001295423"/>
    </source>
</evidence>
<dbReference type="AlphaFoldDB" id="A0AAD2CY27"/>
<dbReference type="InterPro" id="IPR028978">
    <property type="entry name" value="Chorismate_lyase_/UTRA_dom_sf"/>
</dbReference>
<accession>A0AAD2CY27</accession>
<dbReference type="Proteomes" id="UP001295423">
    <property type="component" value="Unassembled WGS sequence"/>
</dbReference>
<evidence type="ECO:0000256" key="1">
    <source>
        <dbReference type="SAM" id="MobiDB-lite"/>
    </source>
</evidence>
<protein>
    <submittedName>
        <fullName evidence="2">Uncharacterized protein</fullName>
    </submittedName>
</protein>
<dbReference type="EMBL" id="CAKOGP040001668">
    <property type="protein sequence ID" value="CAJ1946386.1"/>
    <property type="molecule type" value="Genomic_DNA"/>
</dbReference>
<proteinExistence type="predicted"/>
<keyword evidence="3" id="KW-1185">Reference proteome</keyword>
<feature type="region of interest" description="Disordered" evidence="1">
    <location>
        <begin position="63"/>
        <end position="96"/>
    </location>
</feature>
<feature type="compositionally biased region" description="Low complexity" evidence="1">
    <location>
        <begin position="85"/>
        <end position="96"/>
    </location>
</feature>
<organism evidence="2 3">
    <name type="scientific">Cylindrotheca closterium</name>
    <dbReference type="NCBI Taxonomy" id="2856"/>
    <lineage>
        <taxon>Eukaryota</taxon>
        <taxon>Sar</taxon>
        <taxon>Stramenopiles</taxon>
        <taxon>Ochrophyta</taxon>
        <taxon>Bacillariophyta</taxon>
        <taxon>Bacillariophyceae</taxon>
        <taxon>Bacillariophycidae</taxon>
        <taxon>Bacillariales</taxon>
        <taxon>Bacillariaceae</taxon>
        <taxon>Cylindrotheca</taxon>
    </lineage>
</organism>
<sequence>MSVSRIRCTGTRQASLWFLLVLGSVATMEAFAPVAKIYSPSMAAASKSRRPIFLPHPLSMYLGEEGPSMRNENGTPNQNQSDGVNNTTDTIKSSNSSSIGVLSNLQRANGKPYPNSGGNFGDIMSPKSTDANILFRDGLVTSESYSLAEVYGISHPMDRIAVTANGNLQRIVSSYYDAPVEVTLKHCNQIDGLEGGWDRRVDLSVFDQVFCQADSTVQVHNAEWRSLVQSGNMGLGQLFRYQNVLPEFILHAAGPTAEGGFWRNYTLECSSMTCLIHEEFCPNIWDLSPPPTANGGGDDDAP</sequence>
<reference evidence="2" key="1">
    <citation type="submission" date="2023-08" db="EMBL/GenBank/DDBJ databases">
        <authorList>
            <person name="Audoor S."/>
            <person name="Bilcke G."/>
        </authorList>
    </citation>
    <scope>NUCLEOTIDE SEQUENCE</scope>
</reference>
<feature type="compositionally biased region" description="Polar residues" evidence="1">
    <location>
        <begin position="70"/>
        <end position="84"/>
    </location>
</feature>
<name>A0AAD2CY27_9STRA</name>
<dbReference type="SUPFAM" id="SSF64288">
    <property type="entry name" value="Chorismate lyase-like"/>
    <property type="match status" value="1"/>
</dbReference>